<dbReference type="KEGG" id="sclf:BB341_13795"/>
<dbReference type="AlphaFoldDB" id="B5GZT5"/>
<dbReference type="Proteomes" id="UP000002357">
    <property type="component" value="Chromosome"/>
</dbReference>
<sequence>MKNIARLAAGFTLAASASLFAVPTAQATPISYSGNECSASKANCFALFYNSGVNTWTSSCFLSNQSINDLYGYSPNGATLVRFVFRPHEVTINSNLGVSRCVGDGDAQAVKNNAAAGTSGEASATNTVYFNSGYTGPSQSFAPRSTANLNATLKNENASIKRTS</sequence>
<reference evidence="2 3" key="1">
    <citation type="journal article" date="2010" name="Genome Biol. Evol.">
        <title>The sequence of a 1.8-mb bacterial linear plasmid reveals a rich evolutionary reservoir of secondary metabolic pathways.</title>
        <authorList>
            <person name="Medema M.H."/>
            <person name="Trefzer A."/>
            <person name="Kovalchuk A."/>
            <person name="van den Berg M."/>
            <person name="Mueller U."/>
            <person name="Heijne W."/>
            <person name="Wu L."/>
            <person name="Alam M.T."/>
            <person name="Ronning C.M."/>
            <person name="Nierman W.C."/>
            <person name="Bovenberg R.A.L."/>
            <person name="Breitling R."/>
            <person name="Takano E."/>
        </authorList>
    </citation>
    <scope>NUCLEOTIDE SEQUENCE [LARGE SCALE GENOMIC DNA]</scope>
    <source>
        <strain evidence="3">ATCC 27064 / DSM 738 / JCM 4710 / NBRC 13307 / NCIMB 12785 / NRRL 3585 / VKM Ac-602</strain>
    </source>
</reference>
<evidence type="ECO:0000256" key="1">
    <source>
        <dbReference type="SAM" id="SignalP"/>
    </source>
</evidence>
<feature type="signal peptide" evidence="1">
    <location>
        <begin position="1"/>
        <end position="27"/>
    </location>
</feature>
<evidence type="ECO:0008006" key="4">
    <source>
        <dbReference type="Google" id="ProtNLM"/>
    </source>
</evidence>
<dbReference type="eggNOG" id="ENOG5030711">
    <property type="taxonomic scope" value="Bacteria"/>
</dbReference>
<keyword evidence="1" id="KW-0732">Signal</keyword>
<dbReference type="OrthoDB" id="4234769at2"/>
<name>B5GZT5_STRCL</name>
<dbReference type="GeneID" id="93730507"/>
<dbReference type="EMBL" id="CM000913">
    <property type="protein sequence ID" value="EFG08027.1"/>
    <property type="molecule type" value="Genomic_DNA"/>
</dbReference>
<protein>
    <recommendedName>
        <fullName evidence="4">Peptidase inhibitor family I36</fullName>
    </recommendedName>
</protein>
<evidence type="ECO:0000313" key="3">
    <source>
        <dbReference type="Proteomes" id="UP000002357"/>
    </source>
</evidence>
<dbReference type="STRING" id="1901.BB341_13795"/>
<keyword evidence="3" id="KW-1185">Reference proteome</keyword>
<evidence type="ECO:0000313" key="2">
    <source>
        <dbReference type="EMBL" id="EFG08027.1"/>
    </source>
</evidence>
<dbReference type="RefSeq" id="WP_003957470.1">
    <property type="nucleotide sequence ID" value="NZ_CM000913.1"/>
</dbReference>
<feature type="chain" id="PRO_5010825059" description="Peptidase inhibitor family I36" evidence="1">
    <location>
        <begin position="28"/>
        <end position="164"/>
    </location>
</feature>
<organism evidence="2 3">
    <name type="scientific">Streptomyces clavuligerus</name>
    <dbReference type="NCBI Taxonomy" id="1901"/>
    <lineage>
        <taxon>Bacteria</taxon>
        <taxon>Bacillati</taxon>
        <taxon>Actinomycetota</taxon>
        <taxon>Actinomycetes</taxon>
        <taxon>Kitasatosporales</taxon>
        <taxon>Streptomycetaceae</taxon>
        <taxon>Streptomyces</taxon>
    </lineage>
</organism>
<proteinExistence type="predicted"/>
<accession>B5GZT5</accession>
<gene>
    <name evidence="2" type="ORF">SCLAV_2956</name>
</gene>